<dbReference type="Proteomes" id="UP000887023">
    <property type="component" value="Chromosome"/>
</dbReference>
<dbReference type="RefSeq" id="WP_066466901.1">
    <property type="nucleotide sequence ID" value="NZ_CBCRUZ010000003.1"/>
</dbReference>
<evidence type="ECO:0000313" key="2">
    <source>
        <dbReference type="EMBL" id="QXQ14242.1"/>
    </source>
</evidence>
<dbReference type="PANTHER" id="PTHR47377:SF1">
    <property type="entry name" value="RHODANESE-LIKE DOMAIN-CONTAINING PROTEIN 4, CHLOROPLASTIC"/>
    <property type="match status" value="1"/>
</dbReference>
<dbReference type="InterPro" id="IPR036873">
    <property type="entry name" value="Rhodanese-like_dom_sf"/>
</dbReference>
<dbReference type="Pfam" id="PF00581">
    <property type="entry name" value="Rhodanese"/>
    <property type="match status" value="1"/>
</dbReference>
<dbReference type="SUPFAM" id="SSF52821">
    <property type="entry name" value="Rhodanese/Cell cycle control phosphatase"/>
    <property type="match status" value="1"/>
</dbReference>
<dbReference type="PANTHER" id="PTHR47377">
    <property type="entry name" value="RHODANESE-LIKE DOMAIN-CONTAINING PROTEIN 4, CHLOROPLASTIC"/>
    <property type="match status" value="1"/>
</dbReference>
<evidence type="ECO:0000259" key="1">
    <source>
        <dbReference type="PROSITE" id="PS50206"/>
    </source>
</evidence>
<protein>
    <submittedName>
        <fullName evidence="2">Rhodanese-like domain-containing protein</fullName>
    </submittedName>
</protein>
<dbReference type="SMART" id="SM00450">
    <property type="entry name" value="RHOD"/>
    <property type="match status" value="1"/>
</dbReference>
<name>A0ABX8S8V0_9ACTN</name>
<proteinExistence type="predicted"/>
<dbReference type="Gene3D" id="3.40.250.10">
    <property type="entry name" value="Rhodanese-like domain"/>
    <property type="match status" value="1"/>
</dbReference>
<evidence type="ECO:0000313" key="3">
    <source>
        <dbReference type="Proteomes" id="UP000887023"/>
    </source>
</evidence>
<organism evidence="2 3">
    <name type="scientific">Skermania pinensis</name>
    <dbReference type="NCBI Taxonomy" id="39122"/>
    <lineage>
        <taxon>Bacteria</taxon>
        <taxon>Bacillati</taxon>
        <taxon>Actinomycetota</taxon>
        <taxon>Actinomycetes</taxon>
        <taxon>Mycobacteriales</taxon>
        <taxon>Gordoniaceae</taxon>
        <taxon>Skermania</taxon>
    </lineage>
</organism>
<gene>
    <name evidence="2" type="ORF">KV203_02055</name>
</gene>
<sequence length="135" mass="14508">MSYAGDVTPQQAWDLLRDRPDAVLVDVRTEQEWQTIGVPDISELSRPVHFVEWVDAQGSPNPAFLAQLQAAGVATGPVVFICRSGQRSEHAAVAATAAGIAPSYNLSGGFEGEVGPLGQRDVNGWKVLGLPWTRR</sequence>
<reference evidence="2" key="1">
    <citation type="submission" date="2021-07" db="EMBL/GenBank/DDBJ databases">
        <title>Candidatus Kaistella beijingensis sp. nov. isolated from a municipal wastewater treatment plant is involved in sludge foaming.</title>
        <authorList>
            <person name="Song Y."/>
            <person name="Liu S.-J."/>
        </authorList>
    </citation>
    <scope>NUCLEOTIDE SEQUENCE</scope>
    <source>
        <strain evidence="2">DSM 43998</strain>
    </source>
</reference>
<keyword evidence="3" id="KW-1185">Reference proteome</keyword>
<dbReference type="PROSITE" id="PS50206">
    <property type="entry name" value="RHODANESE_3"/>
    <property type="match status" value="1"/>
</dbReference>
<dbReference type="InterPro" id="IPR044240">
    <property type="entry name" value="STR4-like"/>
</dbReference>
<feature type="domain" description="Rhodanese" evidence="1">
    <location>
        <begin position="18"/>
        <end position="119"/>
    </location>
</feature>
<accession>A0ABX8S8V0</accession>
<dbReference type="EMBL" id="CP079105">
    <property type="protein sequence ID" value="QXQ14242.1"/>
    <property type="molecule type" value="Genomic_DNA"/>
</dbReference>
<dbReference type="InterPro" id="IPR001763">
    <property type="entry name" value="Rhodanese-like_dom"/>
</dbReference>